<gene>
    <name evidence="7" type="ORF">P800_00647</name>
</gene>
<dbReference type="InterPro" id="IPR010652">
    <property type="entry name" value="DUF1232"/>
</dbReference>
<keyword evidence="2 5" id="KW-0812">Transmembrane</keyword>
<proteinExistence type="predicted"/>
<sequence>MYQRIKKWAKSIKKDILVVWLIAKDKRTPNSIKFLALIIAAYAFSPIDLIPDFIPVLGYLDDIIVVPLGILLVIKLTPQNIIDDCRILAETLVERPINRWAAGIIILIWL</sequence>
<protein>
    <recommendedName>
        <fullName evidence="6">DUF1232 domain-containing protein</fullName>
    </recommendedName>
</protein>
<accession>A0ABN0PZ20</accession>
<keyword evidence="8" id="KW-1185">Reference proteome</keyword>
<reference evidence="7 8" key="1">
    <citation type="submission" date="2013-10" db="EMBL/GenBank/DDBJ databases">
        <title>The Genome Sequence of Acinetobacter lwoffii NIPH 512.</title>
        <authorList>
            <consortium name="The Broad Institute Genomics Platform"/>
            <consortium name="The Broad Institute Genome Sequencing Center for Infectious Disease"/>
            <person name="Cerqueira G."/>
            <person name="Feldgarden M."/>
            <person name="Courvalin P."/>
            <person name="Grillot-Courvalin C."/>
            <person name="Clermont D."/>
            <person name="Rocha E."/>
            <person name="Yoon E.-J."/>
            <person name="Nemec A."/>
            <person name="Young S.K."/>
            <person name="Zeng Q."/>
            <person name="Gargeya S."/>
            <person name="Fitzgerald M."/>
            <person name="Abouelleil A."/>
            <person name="Alvarado L."/>
            <person name="Berlin A.M."/>
            <person name="Chapman S.B."/>
            <person name="Gainer-Dewar J."/>
            <person name="Goldberg J."/>
            <person name="Gnerre S."/>
            <person name="Griggs A."/>
            <person name="Gujja S."/>
            <person name="Hansen M."/>
            <person name="Howarth C."/>
            <person name="Imamovic A."/>
            <person name="Ireland A."/>
            <person name="Larimer J."/>
            <person name="McCowan C."/>
            <person name="Murphy C."/>
            <person name="Pearson M."/>
            <person name="Poon T.W."/>
            <person name="Priest M."/>
            <person name="Roberts A."/>
            <person name="Saif S."/>
            <person name="Shea T."/>
            <person name="Sykes S."/>
            <person name="Wortman J."/>
            <person name="Nusbaum C."/>
            <person name="Birren B."/>
        </authorList>
    </citation>
    <scope>NUCLEOTIDE SEQUENCE [LARGE SCALE GENOMIC DNA]</scope>
    <source>
        <strain evidence="7 8">NIPH 512</strain>
    </source>
</reference>
<dbReference type="Pfam" id="PF06803">
    <property type="entry name" value="DUF1232"/>
    <property type="match status" value="1"/>
</dbReference>
<evidence type="ECO:0000313" key="7">
    <source>
        <dbReference type="EMBL" id="ESJ95826.1"/>
    </source>
</evidence>
<evidence type="ECO:0000256" key="2">
    <source>
        <dbReference type="ARBA" id="ARBA00022692"/>
    </source>
</evidence>
<evidence type="ECO:0000259" key="6">
    <source>
        <dbReference type="Pfam" id="PF06803"/>
    </source>
</evidence>
<keyword evidence="4 5" id="KW-0472">Membrane</keyword>
<feature type="transmembrane region" description="Helical" evidence="5">
    <location>
        <begin position="32"/>
        <end position="50"/>
    </location>
</feature>
<comment type="subcellular location">
    <subcellularLocation>
        <location evidence="1">Endomembrane system</location>
        <topology evidence="1">Multi-pass membrane protein</topology>
    </subcellularLocation>
</comment>
<evidence type="ECO:0000256" key="5">
    <source>
        <dbReference type="SAM" id="Phobius"/>
    </source>
</evidence>
<organism evidence="7 8">
    <name type="scientific">Acinetobacter lwoffii NCTC 5866 = CIP 64.10 = NIPH 512</name>
    <dbReference type="NCBI Taxonomy" id="981327"/>
    <lineage>
        <taxon>Bacteria</taxon>
        <taxon>Pseudomonadati</taxon>
        <taxon>Pseudomonadota</taxon>
        <taxon>Gammaproteobacteria</taxon>
        <taxon>Moraxellales</taxon>
        <taxon>Moraxellaceae</taxon>
        <taxon>Acinetobacter</taxon>
    </lineage>
</organism>
<dbReference type="Proteomes" id="UP000018465">
    <property type="component" value="Unassembled WGS sequence"/>
</dbReference>
<keyword evidence="3 5" id="KW-1133">Transmembrane helix</keyword>
<evidence type="ECO:0000256" key="3">
    <source>
        <dbReference type="ARBA" id="ARBA00022989"/>
    </source>
</evidence>
<feature type="domain" description="DUF1232" evidence="6">
    <location>
        <begin position="33"/>
        <end position="68"/>
    </location>
</feature>
<name>A0ABN0PZ20_ACILW</name>
<evidence type="ECO:0000313" key="8">
    <source>
        <dbReference type="Proteomes" id="UP000018465"/>
    </source>
</evidence>
<comment type="caution">
    <text evidence="7">The sequence shown here is derived from an EMBL/GenBank/DDBJ whole genome shotgun (WGS) entry which is preliminary data.</text>
</comment>
<dbReference type="EMBL" id="AYHO01000002">
    <property type="protein sequence ID" value="ESJ95826.1"/>
    <property type="molecule type" value="Genomic_DNA"/>
</dbReference>
<dbReference type="RefSeq" id="WP_004646626.1">
    <property type="nucleotide sequence ID" value="NZ_KI530561.1"/>
</dbReference>
<evidence type="ECO:0000256" key="4">
    <source>
        <dbReference type="ARBA" id="ARBA00023136"/>
    </source>
</evidence>
<evidence type="ECO:0000256" key="1">
    <source>
        <dbReference type="ARBA" id="ARBA00004127"/>
    </source>
</evidence>
<feature type="transmembrane region" description="Helical" evidence="5">
    <location>
        <begin position="56"/>
        <end position="74"/>
    </location>
</feature>